<reference evidence="2" key="1">
    <citation type="journal article" date="2023" name="Nat. Plants">
        <title>Single-cell RNA sequencing provides a high-resolution roadmap for understanding the multicellular compartmentation of specialized metabolism.</title>
        <authorList>
            <person name="Sun S."/>
            <person name="Shen X."/>
            <person name="Li Y."/>
            <person name="Li Y."/>
            <person name="Wang S."/>
            <person name="Li R."/>
            <person name="Zhang H."/>
            <person name="Shen G."/>
            <person name="Guo B."/>
            <person name="Wei J."/>
            <person name="Xu J."/>
            <person name="St-Pierre B."/>
            <person name="Chen S."/>
            <person name="Sun C."/>
        </authorList>
    </citation>
    <scope>NUCLEOTIDE SEQUENCE [LARGE SCALE GENOMIC DNA]</scope>
</reference>
<comment type="caution">
    <text evidence="1">The sequence shown here is derived from an EMBL/GenBank/DDBJ whole genome shotgun (WGS) entry which is preliminary data.</text>
</comment>
<name>A0ACC0C8N0_CATRO</name>
<evidence type="ECO:0000313" key="1">
    <source>
        <dbReference type="EMBL" id="KAI5681227.1"/>
    </source>
</evidence>
<accession>A0ACC0C8N0</accession>
<dbReference type="Proteomes" id="UP001060085">
    <property type="component" value="Linkage Group LG01"/>
</dbReference>
<dbReference type="EMBL" id="CM044701">
    <property type="protein sequence ID" value="KAI5681227.1"/>
    <property type="molecule type" value="Genomic_DNA"/>
</dbReference>
<evidence type="ECO:0000313" key="2">
    <source>
        <dbReference type="Proteomes" id="UP001060085"/>
    </source>
</evidence>
<proteinExistence type="predicted"/>
<protein>
    <submittedName>
        <fullName evidence="1">Uncharacterized protein</fullName>
    </submittedName>
</protein>
<keyword evidence="2" id="KW-1185">Reference proteome</keyword>
<sequence length="328" mass="37831">MGSGRWLERGSKTAENEVKQRFDNNLLWMVGYRRARASFGCNLPGMVGLALLSTVGSSFRMFLLHLSCPSPSTYTNFIFPLPLISKPPLTYITLSTILHLPPQLQQNSTNSGEKKRATALSLYLSWLYYPDLVLEFYANILHKMDKDLPTIISHVKGVRIVLERDRLASILGILDNGNTITVDSNRRAINDETNWNFDVACSNFNIQHRTLDLKRIIHRGTFPSLLPRALAYFFGHTDVQKRGRFSEVSTRMMIINRAATSDSIHNIQQLRLPMEREKKEWILTSEEDRLRDCSAYEFKTEKLLRYPIKVETMKRKQKQSENDENGRC</sequence>
<organism evidence="1 2">
    <name type="scientific">Catharanthus roseus</name>
    <name type="common">Madagascar periwinkle</name>
    <name type="synonym">Vinca rosea</name>
    <dbReference type="NCBI Taxonomy" id="4058"/>
    <lineage>
        <taxon>Eukaryota</taxon>
        <taxon>Viridiplantae</taxon>
        <taxon>Streptophyta</taxon>
        <taxon>Embryophyta</taxon>
        <taxon>Tracheophyta</taxon>
        <taxon>Spermatophyta</taxon>
        <taxon>Magnoliopsida</taxon>
        <taxon>eudicotyledons</taxon>
        <taxon>Gunneridae</taxon>
        <taxon>Pentapetalae</taxon>
        <taxon>asterids</taxon>
        <taxon>lamiids</taxon>
        <taxon>Gentianales</taxon>
        <taxon>Apocynaceae</taxon>
        <taxon>Rauvolfioideae</taxon>
        <taxon>Vinceae</taxon>
        <taxon>Catharanthinae</taxon>
        <taxon>Catharanthus</taxon>
    </lineage>
</organism>
<gene>
    <name evidence="1" type="ORF">M9H77_02454</name>
</gene>